<keyword evidence="10" id="KW-0472">Membrane</keyword>
<dbReference type="SUPFAM" id="SSF56112">
    <property type="entry name" value="Protein kinase-like (PK-like)"/>
    <property type="match status" value="1"/>
</dbReference>
<keyword evidence="3" id="KW-0808">Transferase</keyword>
<dbReference type="Proteomes" id="UP001056756">
    <property type="component" value="Chromosome"/>
</dbReference>
<protein>
    <recommendedName>
        <fullName evidence="1">non-specific serine/threonine protein kinase</fullName>
        <ecNumber evidence="1">2.7.11.1</ecNumber>
    </recommendedName>
</protein>
<feature type="domain" description="Protein kinase" evidence="11">
    <location>
        <begin position="24"/>
        <end position="312"/>
    </location>
</feature>
<evidence type="ECO:0000256" key="2">
    <source>
        <dbReference type="ARBA" id="ARBA00022527"/>
    </source>
</evidence>
<evidence type="ECO:0000256" key="5">
    <source>
        <dbReference type="ARBA" id="ARBA00022777"/>
    </source>
</evidence>
<dbReference type="GO" id="GO:0004674">
    <property type="term" value="F:protein serine/threonine kinase activity"/>
    <property type="evidence" value="ECO:0007669"/>
    <property type="project" value="UniProtKB-KW"/>
</dbReference>
<comment type="catalytic activity">
    <reaction evidence="7">
        <text>L-threonyl-[protein] + ATP = O-phospho-L-threonyl-[protein] + ADP + H(+)</text>
        <dbReference type="Rhea" id="RHEA:46608"/>
        <dbReference type="Rhea" id="RHEA-COMP:11060"/>
        <dbReference type="Rhea" id="RHEA-COMP:11605"/>
        <dbReference type="ChEBI" id="CHEBI:15378"/>
        <dbReference type="ChEBI" id="CHEBI:30013"/>
        <dbReference type="ChEBI" id="CHEBI:30616"/>
        <dbReference type="ChEBI" id="CHEBI:61977"/>
        <dbReference type="ChEBI" id="CHEBI:456216"/>
        <dbReference type="EC" id="2.7.11.1"/>
    </reaction>
</comment>
<evidence type="ECO:0000256" key="10">
    <source>
        <dbReference type="SAM" id="Phobius"/>
    </source>
</evidence>
<evidence type="ECO:0000256" key="1">
    <source>
        <dbReference type="ARBA" id="ARBA00012513"/>
    </source>
</evidence>
<evidence type="ECO:0000313" key="13">
    <source>
        <dbReference type="Proteomes" id="UP001056756"/>
    </source>
</evidence>
<feature type="transmembrane region" description="Helical" evidence="10">
    <location>
        <begin position="284"/>
        <end position="305"/>
    </location>
</feature>
<dbReference type="GO" id="GO:0005524">
    <property type="term" value="F:ATP binding"/>
    <property type="evidence" value="ECO:0007669"/>
    <property type="project" value="UniProtKB-UniRule"/>
</dbReference>
<dbReference type="Gene3D" id="1.10.510.10">
    <property type="entry name" value="Transferase(Phosphotransferase) domain 1"/>
    <property type="match status" value="1"/>
</dbReference>
<reference evidence="12" key="1">
    <citation type="submission" date="2022-05" db="EMBL/GenBank/DDBJ databases">
        <title>Novel bacterial taxa in a minimal lignocellulolytic consortium and its capacity to transform plastics disclosed by genome-resolved metagenomics.</title>
        <authorList>
            <person name="Rodriguez C.A.D."/>
            <person name="Diaz-Garcia L."/>
            <person name="Herrera K."/>
            <person name="Tarazona N.A."/>
            <person name="Sproer C."/>
            <person name="Overmann J."/>
            <person name="Jimenez D.J."/>
        </authorList>
    </citation>
    <scope>NUCLEOTIDE SEQUENCE</scope>
    <source>
        <strain evidence="12">MAG5</strain>
    </source>
</reference>
<evidence type="ECO:0000256" key="6">
    <source>
        <dbReference type="ARBA" id="ARBA00022840"/>
    </source>
</evidence>
<evidence type="ECO:0000256" key="8">
    <source>
        <dbReference type="ARBA" id="ARBA00048679"/>
    </source>
</evidence>
<evidence type="ECO:0000256" key="4">
    <source>
        <dbReference type="ARBA" id="ARBA00022741"/>
    </source>
</evidence>
<keyword evidence="2 12" id="KW-0723">Serine/threonine-protein kinase</keyword>
<dbReference type="InterPro" id="IPR050236">
    <property type="entry name" value="Ser_Thr_kinase_AGC"/>
</dbReference>
<proteinExistence type="predicted"/>
<dbReference type="PROSITE" id="PS50011">
    <property type="entry name" value="PROTEIN_KINASE_DOM"/>
    <property type="match status" value="1"/>
</dbReference>
<evidence type="ECO:0000256" key="3">
    <source>
        <dbReference type="ARBA" id="ARBA00022679"/>
    </source>
</evidence>
<sequence length="312" mass="35417">MTTLSKLSLKKGSVLVGKWKGQQYRVESLLGEGANGKVFLVSKDWNWYALKIGANAIDLQSEINALKALAERNLSQNDNYLKDVDDCIMPDGKEYSFYTMRYVKGQDMPTYIERNGQEWFPLLALNLLRRLGQLHQAGWIFGDLKVENIIIAEYGHVELIDYGGATKNGKSVKQFTEMYDRGYWNSGTRCADPAYDLFSFATLCVQLFAPRKLAQATNDLIPQNRSIEQLMSIVKTIPQLAHYKGWLLKAFHGHFRDGEEAAEAWRMLAHRRKIMVKSNKTPRWLKVLITVSFLSLCTVASIALLDLGGLLK</sequence>
<dbReference type="KEGG" id="plig:NAG76_07105"/>
<dbReference type="InterPro" id="IPR000719">
    <property type="entry name" value="Prot_kinase_dom"/>
</dbReference>
<comment type="catalytic activity">
    <reaction evidence="8">
        <text>L-seryl-[protein] + ATP = O-phospho-L-seryl-[protein] + ADP + H(+)</text>
        <dbReference type="Rhea" id="RHEA:17989"/>
        <dbReference type="Rhea" id="RHEA-COMP:9863"/>
        <dbReference type="Rhea" id="RHEA-COMP:11604"/>
        <dbReference type="ChEBI" id="CHEBI:15378"/>
        <dbReference type="ChEBI" id="CHEBI:29999"/>
        <dbReference type="ChEBI" id="CHEBI:30616"/>
        <dbReference type="ChEBI" id="CHEBI:83421"/>
        <dbReference type="ChEBI" id="CHEBI:456216"/>
        <dbReference type="EC" id="2.7.11.1"/>
    </reaction>
</comment>
<dbReference type="PROSITE" id="PS00107">
    <property type="entry name" value="PROTEIN_KINASE_ATP"/>
    <property type="match status" value="1"/>
</dbReference>
<feature type="binding site" evidence="9">
    <location>
        <position position="51"/>
    </location>
    <ligand>
        <name>ATP</name>
        <dbReference type="ChEBI" id="CHEBI:30616"/>
    </ligand>
</feature>
<dbReference type="InterPro" id="IPR011009">
    <property type="entry name" value="Kinase-like_dom_sf"/>
</dbReference>
<keyword evidence="5 12" id="KW-0418">Kinase</keyword>
<dbReference type="PANTHER" id="PTHR24356">
    <property type="entry name" value="SERINE/THREONINE-PROTEIN KINASE"/>
    <property type="match status" value="1"/>
</dbReference>
<accession>A0A9J6ZIG4</accession>
<dbReference type="InterPro" id="IPR017441">
    <property type="entry name" value="Protein_kinase_ATP_BS"/>
</dbReference>
<gene>
    <name evidence="12" type="ORF">NAG76_07105</name>
</gene>
<keyword evidence="10" id="KW-1133">Transmembrane helix</keyword>
<keyword evidence="10" id="KW-0812">Transmembrane</keyword>
<keyword evidence="4 9" id="KW-0547">Nucleotide-binding</keyword>
<dbReference type="SMART" id="SM00220">
    <property type="entry name" value="S_TKc"/>
    <property type="match status" value="1"/>
</dbReference>
<name>A0A9J6ZIG4_9BACL</name>
<keyword evidence="6 9" id="KW-0067">ATP-binding</keyword>
<evidence type="ECO:0000313" key="12">
    <source>
        <dbReference type="EMBL" id="URN95994.1"/>
    </source>
</evidence>
<dbReference type="AlphaFoldDB" id="A0A9J6ZIG4"/>
<evidence type="ECO:0000256" key="9">
    <source>
        <dbReference type="PROSITE-ProRule" id="PRU10141"/>
    </source>
</evidence>
<dbReference type="EC" id="2.7.11.1" evidence="1"/>
<dbReference type="EMBL" id="CP097899">
    <property type="protein sequence ID" value="URN95994.1"/>
    <property type="molecule type" value="Genomic_DNA"/>
</dbReference>
<organism evidence="12 13">
    <name type="scientific">Candidatus Pristimantibacillus lignocellulolyticus</name>
    <dbReference type="NCBI Taxonomy" id="2994561"/>
    <lineage>
        <taxon>Bacteria</taxon>
        <taxon>Bacillati</taxon>
        <taxon>Bacillota</taxon>
        <taxon>Bacilli</taxon>
        <taxon>Bacillales</taxon>
        <taxon>Paenibacillaceae</taxon>
        <taxon>Candidatus Pristimantibacillus</taxon>
    </lineage>
</organism>
<dbReference type="Pfam" id="PF00069">
    <property type="entry name" value="Pkinase"/>
    <property type="match status" value="1"/>
</dbReference>
<evidence type="ECO:0000259" key="11">
    <source>
        <dbReference type="PROSITE" id="PS50011"/>
    </source>
</evidence>
<evidence type="ECO:0000256" key="7">
    <source>
        <dbReference type="ARBA" id="ARBA00047899"/>
    </source>
</evidence>